<organism evidence="2">
    <name type="scientific">freshwater metagenome</name>
    <dbReference type="NCBI Taxonomy" id="449393"/>
    <lineage>
        <taxon>unclassified sequences</taxon>
        <taxon>metagenomes</taxon>
        <taxon>ecological metagenomes</taxon>
    </lineage>
</organism>
<accession>A0A6J7EL91</accession>
<dbReference type="AlphaFoldDB" id="A0A6J7EL91"/>
<dbReference type="InterPro" id="IPR050789">
    <property type="entry name" value="Diverse_Enzym_Activities"/>
</dbReference>
<dbReference type="Gene3D" id="3.40.710.10">
    <property type="entry name" value="DD-peptidase/beta-lactamase superfamily"/>
    <property type="match status" value="1"/>
</dbReference>
<evidence type="ECO:0000259" key="1">
    <source>
        <dbReference type="Pfam" id="PF00144"/>
    </source>
</evidence>
<proteinExistence type="predicted"/>
<feature type="domain" description="Beta-lactamase-related" evidence="1">
    <location>
        <begin position="29"/>
        <end position="397"/>
    </location>
</feature>
<name>A0A6J7EL91_9ZZZZ</name>
<protein>
    <submittedName>
        <fullName evidence="2">Unannotated protein</fullName>
    </submittedName>
</protein>
<dbReference type="Pfam" id="PF00144">
    <property type="entry name" value="Beta-lactamase"/>
    <property type="match status" value="1"/>
</dbReference>
<dbReference type="InterPro" id="IPR012338">
    <property type="entry name" value="Beta-lactam/transpept-like"/>
</dbReference>
<evidence type="ECO:0000313" key="2">
    <source>
        <dbReference type="EMBL" id="CAB4880383.1"/>
    </source>
</evidence>
<reference evidence="2" key="1">
    <citation type="submission" date="2020-05" db="EMBL/GenBank/DDBJ databases">
        <authorList>
            <person name="Chiriac C."/>
            <person name="Salcher M."/>
            <person name="Ghai R."/>
            <person name="Kavagutti S V."/>
        </authorList>
    </citation>
    <scope>NUCLEOTIDE SEQUENCE</scope>
</reference>
<dbReference type="InterPro" id="IPR001466">
    <property type="entry name" value="Beta-lactam-related"/>
</dbReference>
<gene>
    <name evidence="2" type="ORF">UFOPK3304_01587</name>
</gene>
<dbReference type="PANTHER" id="PTHR43283">
    <property type="entry name" value="BETA-LACTAMASE-RELATED"/>
    <property type="match status" value="1"/>
</dbReference>
<dbReference type="EMBL" id="CAFBLJ010000114">
    <property type="protein sequence ID" value="CAB4880383.1"/>
    <property type="molecule type" value="Genomic_DNA"/>
</dbReference>
<dbReference type="PANTHER" id="PTHR43283:SF3">
    <property type="entry name" value="BETA-LACTAMASE FAMILY PROTEIN (AFU_ORTHOLOGUE AFUA_5G07500)"/>
    <property type="match status" value="1"/>
</dbReference>
<dbReference type="SUPFAM" id="SSF56601">
    <property type="entry name" value="beta-lactamase/transpeptidase-like"/>
    <property type="match status" value="1"/>
</dbReference>
<sequence length="415" mass="45299">MSNTASHGLPFVDASEVGMSAERLARIETRFKSYVDESSLAGWALTIAREGKIALSASCGLADRENNKPIADDTIYRIFSMTKPITAVAALMLWEEGKFELHDHVSKFIPEFGDSKVFLGGSFLKPMLGPQTSAMEMWHLFTHTAGLTYGFMYSHPVDELYRRAGMEWGFPRELDLAGVCSLLAQQPLLFQPGAEWNYSNSIDVLGRVVEVISGQRLGDFLQDRIFAPLGMTDTAFYCPEEKADRLAALYLAHPKTRLAKRGDAADRGTNKLPAADGGGGGLVSTMPDYVRFAEMLRRGGEFNGVRLLSPRTVQYMASNHLPGNADLTEFGRPLSAETDYDGVGFGLGVSVTLDPVATKTAGSVGDFGWGGAASTWFMVDPVEDITLTFMTQLMPSGTHRLSSQLKQMVHQALVD</sequence>